<gene>
    <name evidence="1" type="ORF">Glove_109g85</name>
</gene>
<keyword evidence="2" id="KW-1185">Reference proteome</keyword>
<name>A0A397J538_9GLOM</name>
<sequence length="91" mass="9963">MTEPQTIMILMVRLLYLQIGKPPSPVAAATTITADNAVDYNNININNSHNNSNGNSGYNNGEEFNMVSSQDSPYLVQTSLAQIVDKLFVTE</sequence>
<accession>A0A397J538</accession>
<evidence type="ECO:0000313" key="2">
    <source>
        <dbReference type="Proteomes" id="UP000266861"/>
    </source>
</evidence>
<organism evidence="1 2">
    <name type="scientific">Diversispora epigaea</name>
    <dbReference type="NCBI Taxonomy" id="1348612"/>
    <lineage>
        <taxon>Eukaryota</taxon>
        <taxon>Fungi</taxon>
        <taxon>Fungi incertae sedis</taxon>
        <taxon>Mucoromycota</taxon>
        <taxon>Glomeromycotina</taxon>
        <taxon>Glomeromycetes</taxon>
        <taxon>Diversisporales</taxon>
        <taxon>Diversisporaceae</taxon>
        <taxon>Diversispora</taxon>
    </lineage>
</organism>
<proteinExistence type="predicted"/>
<dbReference type="AlphaFoldDB" id="A0A397J538"/>
<evidence type="ECO:0000313" key="1">
    <source>
        <dbReference type="EMBL" id="RHZ82527.1"/>
    </source>
</evidence>
<comment type="caution">
    <text evidence="1">The sequence shown here is derived from an EMBL/GenBank/DDBJ whole genome shotgun (WGS) entry which is preliminary data.</text>
</comment>
<reference evidence="1 2" key="1">
    <citation type="submission" date="2018-08" db="EMBL/GenBank/DDBJ databases">
        <title>Genome and evolution of the arbuscular mycorrhizal fungus Diversispora epigaea (formerly Glomus versiforme) and its bacterial endosymbionts.</title>
        <authorList>
            <person name="Sun X."/>
            <person name="Fei Z."/>
            <person name="Harrison M."/>
        </authorList>
    </citation>
    <scope>NUCLEOTIDE SEQUENCE [LARGE SCALE GENOMIC DNA]</scope>
    <source>
        <strain evidence="1 2">IT104</strain>
    </source>
</reference>
<protein>
    <submittedName>
        <fullName evidence="1">Uncharacterized protein</fullName>
    </submittedName>
</protein>
<dbReference type="Proteomes" id="UP000266861">
    <property type="component" value="Unassembled WGS sequence"/>
</dbReference>
<dbReference type="EMBL" id="PQFF01000102">
    <property type="protein sequence ID" value="RHZ82527.1"/>
    <property type="molecule type" value="Genomic_DNA"/>
</dbReference>